<evidence type="ECO:0000256" key="4">
    <source>
        <dbReference type="ARBA" id="ARBA00022801"/>
    </source>
</evidence>
<gene>
    <name evidence="11" type="ORF">RF55_4292</name>
</gene>
<dbReference type="GO" id="GO:0004477">
    <property type="term" value="F:methenyltetrahydrofolate cyclohydrolase activity"/>
    <property type="evidence" value="ECO:0007669"/>
    <property type="project" value="UniProtKB-EC"/>
</dbReference>
<keyword evidence="6" id="KW-0560">Oxidoreductase</keyword>
<organism evidence="11 12">
    <name type="scientific">Lasius niger</name>
    <name type="common">Black garden ant</name>
    <dbReference type="NCBI Taxonomy" id="67767"/>
    <lineage>
        <taxon>Eukaryota</taxon>
        <taxon>Metazoa</taxon>
        <taxon>Ecdysozoa</taxon>
        <taxon>Arthropoda</taxon>
        <taxon>Hexapoda</taxon>
        <taxon>Insecta</taxon>
        <taxon>Pterygota</taxon>
        <taxon>Neoptera</taxon>
        <taxon>Endopterygota</taxon>
        <taxon>Hymenoptera</taxon>
        <taxon>Apocrita</taxon>
        <taxon>Aculeata</taxon>
        <taxon>Formicoidea</taxon>
        <taxon>Formicidae</taxon>
        <taxon>Formicinae</taxon>
        <taxon>Lasius</taxon>
        <taxon>Lasius</taxon>
    </lineage>
</organism>
<dbReference type="PANTHER" id="PTHR48099:SF5">
    <property type="entry name" value="C-1-TETRAHYDROFOLATE SYNTHASE, CYTOPLASMIC"/>
    <property type="match status" value="1"/>
</dbReference>
<dbReference type="FunFam" id="3.40.50.10860:FF:000005">
    <property type="entry name" value="C-1-tetrahydrofolate synthase, cytoplasmic, putative"/>
    <property type="match status" value="1"/>
</dbReference>
<dbReference type="SUPFAM" id="SSF55031">
    <property type="entry name" value="Bacterial exopeptidase dimerisation domain"/>
    <property type="match status" value="1"/>
</dbReference>
<dbReference type="GO" id="GO:0004488">
    <property type="term" value="F:methylenetetrahydrofolate dehydrogenase (NADP+) activity"/>
    <property type="evidence" value="ECO:0007669"/>
    <property type="project" value="InterPro"/>
</dbReference>
<reference evidence="11 12" key="1">
    <citation type="submission" date="2015-04" db="EMBL/GenBank/DDBJ databases">
        <title>Lasius niger genome sequencing.</title>
        <authorList>
            <person name="Konorov E.A."/>
            <person name="Nikitin M.A."/>
            <person name="Kirill M.V."/>
            <person name="Chang P."/>
        </authorList>
    </citation>
    <scope>NUCLEOTIDE SEQUENCE [LARGE SCALE GENOMIC DNA]</scope>
    <source>
        <tissue evidence="11">Whole</tissue>
    </source>
</reference>
<dbReference type="InterPro" id="IPR000672">
    <property type="entry name" value="THF_DH/CycHdrlase"/>
</dbReference>
<keyword evidence="5" id="KW-0521">NADP</keyword>
<dbReference type="GO" id="GO:0005829">
    <property type="term" value="C:cytosol"/>
    <property type="evidence" value="ECO:0007669"/>
    <property type="project" value="TreeGrafter"/>
</dbReference>
<keyword evidence="7" id="KW-0511">Multifunctional enzyme</keyword>
<dbReference type="GO" id="GO:0035999">
    <property type="term" value="P:tetrahydrofolate interconversion"/>
    <property type="evidence" value="ECO:0007669"/>
    <property type="project" value="TreeGrafter"/>
</dbReference>
<keyword evidence="12" id="KW-1185">Reference proteome</keyword>
<comment type="caution">
    <text evidence="11">The sequence shown here is derived from an EMBL/GenBank/DDBJ whole genome shotgun (WGS) entry which is preliminary data.</text>
</comment>
<comment type="catalytic activity">
    <reaction evidence="8">
        <text>(6R)-5,10-methenyltetrahydrofolate + H2O = (6R)-10-formyltetrahydrofolate + H(+)</text>
        <dbReference type="Rhea" id="RHEA:23700"/>
        <dbReference type="ChEBI" id="CHEBI:15377"/>
        <dbReference type="ChEBI" id="CHEBI:15378"/>
        <dbReference type="ChEBI" id="CHEBI:57455"/>
        <dbReference type="ChEBI" id="CHEBI:195366"/>
        <dbReference type="EC" id="3.5.4.9"/>
    </reaction>
</comment>
<dbReference type="SUPFAM" id="SSF53223">
    <property type="entry name" value="Aminoacid dehydrogenase-like, N-terminal domain"/>
    <property type="match status" value="1"/>
</dbReference>
<dbReference type="InterPro" id="IPR036264">
    <property type="entry name" value="Bact_exopeptidase_dim_dom"/>
</dbReference>
<evidence type="ECO:0000313" key="12">
    <source>
        <dbReference type="Proteomes" id="UP000036403"/>
    </source>
</evidence>
<dbReference type="PROSITE" id="PS00766">
    <property type="entry name" value="THF_DHG_CYH_1"/>
    <property type="match status" value="1"/>
</dbReference>
<dbReference type="Pfam" id="PF00763">
    <property type="entry name" value="THF_DHG_CYH"/>
    <property type="match status" value="1"/>
</dbReference>
<dbReference type="InterPro" id="IPR020631">
    <property type="entry name" value="THF_DH/CycHdrlase_NAD-bd_dom"/>
</dbReference>
<dbReference type="Gene3D" id="3.40.50.10860">
    <property type="entry name" value="Leucine Dehydrogenase, chain A, domain 1"/>
    <property type="match status" value="1"/>
</dbReference>
<dbReference type="PROSITE" id="PS00767">
    <property type="entry name" value="THF_DHG_CYH_2"/>
    <property type="match status" value="1"/>
</dbReference>
<keyword evidence="4 11" id="KW-0378">Hydrolase</keyword>
<dbReference type="PRINTS" id="PR00085">
    <property type="entry name" value="THFDHDRGNASE"/>
</dbReference>
<sequence>MKKEGTPNFGFTPDGLFPLTYAEKAIIDLDIIGIADKTIKVAGGDAYNVTCSTCTIENVDLEKFYQIGLKKNYRIEKKKNKIIIHGKPAHGSKPNEVNFVTDILKEDTNLKTYFGQYDDESGSFTINVGIVTINEKESKLGCNIRIPVHTNKEIILEQLEKLLAPYNLTISIKHYDKPLYMPLNSPIVTELMKIYQKVTNDKQSKPIAIGGVVIIVGDDYASHLYVKNKVKACKECGIKTEVIYFAESVVESEIITTIKTLNQNSEVDGILVQLPLTKNLNEFKILNSISEKKDVDGLTNINAGKLLQNDSSAIIPCTVKGIIALLKAYNITIVGQDVTIINNSNIIGKPLAMLLNNLGATVSLTHKETKDLKLYLQNANIIISATGVHNLFSAQEIKNDVVIIDVAINKSKNKKLVGDVDFETIKDKVKAISPVPGGVGPMTIAMLLDNLITLYHQK</sequence>
<protein>
    <submittedName>
        <fullName evidence="11">Bifunctional-methylene-tetrahydrofolate dehydrogenase-methylene-tetrahydrofolate cyclohydrolase</fullName>
    </submittedName>
</protein>
<dbReference type="SUPFAM" id="SSF51735">
    <property type="entry name" value="NAD(P)-binding Rossmann-fold domains"/>
    <property type="match status" value="1"/>
</dbReference>
<dbReference type="HAMAP" id="MF_01576">
    <property type="entry name" value="THF_DHG_CYH"/>
    <property type="match status" value="1"/>
</dbReference>
<feature type="domain" description="Tetrahydrofolate dehydrogenase/cyclohydrolase NAD(P)-binding" evidence="10">
    <location>
        <begin position="316"/>
        <end position="456"/>
    </location>
</feature>
<evidence type="ECO:0000259" key="10">
    <source>
        <dbReference type="Pfam" id="PF02882"/>
    </source>
</evidence>
<dbReference type="CDD" id="cd01080">
    <property type="entry name" value="NAD_bind_m-THF_DH_Cyclohyd"/>
    <property type="match status" value="1"/>
</dbReference>
<comment type="pathway">
    <text evidence="1">One-carbon metabolism; tetrahydrofolate interconversion.</text>
</comment>
<proteinExistence type="inferred from homology"/>
<dbReference type="InterPro" id="IPR020630">
    <property type="entry name" value="THF_DH/CycHdrlase_cat_dom"/>
</dbReference>
<dbReference type="PaxDb" id="67767-A0A0J7NST0"/>
<evidence type="ECO:0000256" key="6">
    <source>
        <dbReference type="ARBA" id="ARBA00023002"/>
    </source>
</evidence>
<dbReference type="Gene3D" id="3.30.70.360">
    <property type="match status" value="1"/>
</dbReference>
<dbReference type="EMBL" id="LBMM01001952">
    <property type="protein sequence ID" value="KMQ95485.1"/>
    <property type="molecule type" value="Genomic_DNA"/>
</dbReference>
<name>A0A0J7NST0_LASNI</name>
<dbReference type="InterPro" id="IPR046346">
    <property type="entry name" value="Aminoacid_DH-like_N_sf"/>
</dbReference>
<evidence type="ECO:0000256" key="7">
    <source>
        <dbReference type="ARBA" id="ARBA00023268"/>
    </source>
</evidence>
<dbReference type="AlphaFoldDB" id="A0A0J7NST0"/>
<dbReference type="STRING" id="67767.A0A0J7NST0"/>
<evidence type="ECO:0000256" key="5">
    <source>
        <dbReference type="ARBA" id="ARBA00022857"/>
    </source>
</evidence>
<evidence type="ECO:0000256" key="3">
    <source>
        <dbReference type="ARBA" id="ARBA00022563"/>
    </source>
</evidence>
<dbReference type="PANTHER" id="PTHR48099">
    <property type="entry name" value="C-1-TETRAHYDROFOLATE SYNTHASE, CYTOPLASMIC-RELATED"/>
    <property type="match status" value="1"/>
</dbReference>
<evidence type="ECO:0000256" key="8">
    <source>
        <dbReference type="ARBA" id="ARBA00036357"/>
    </source>
</evidence>
<comment type="subunit">
    <text evidence="2">Homodimer.</text>
</comment>
<dbReference type="InterPro" id="IPR036291">
    <property type="entry name" value="NAD(P)-bd_dom_sf"/>
</dbReference>
<evidence type="ECO:0000259" key="9">
    <source>
        <dbReference type="Pfam" id="PF00763"/>
    </source>
</evidence>
<dbReference type="Proteomes" id="UP000036403">
    <property type="component" value="Unassembled WGS sequence"/>
</dbReference>
<keyword evidence="3" id="KW-0554">One-carbon metabolism</keyword>
<dbReference type="InterPro" id="IPR020867">
    <property type="entry name" value="THF_DH/CycHdrlase_CS"/>
</dbReference>
<evidence type="ECO:0000256" key="2">
    <source>
        <dbReference type="ARBA" id="ARBA00011738"/>
    </source>
</evidence>
<feature type="domain" description="Tetrahydrofolate dehydrogenase/cyclohydrolase catalytic" evidence="9">
    <location>
        <begin position="196"/>
        <end position="296"/>
    </location>
</feature>
<dbReference type="Gene3D" id="3.40.50.720">
    <property type="entry name" value="NAD(P)-binding Rossmann-like Domain"/>
    <property type="match status" value="1"/>
</dbReference>
<evidence type="ECO:0000313" key="11">
    <source>
        <dbReference type="EMBL" id="KMQ95485.1"/>
    </source>
</evidence>
<evidence type="ECO:0000256" key="1">
    <source>
        <dbReference type="ARBA" id="ARBA00004777"/>
    </source>
</evidence>
<accession>A0A0J7NST0</accession>
<dbReference type="OrthoDB" id="5126881at2759"/>
<dbReference type="Pfam" id="PF02882">
    <property type="entry name" value="THF_DHG_CYH_C"/>
    <property type="match status" value="1"/>
</dbReference>